<dbReference type="RefSeq" id="WP_054554105.1">
    <property type="nucleotide sequence ID" value="NZ_LJTC01000012.1"/>
</dbReference>
<protein>
    <recommendedName>
        <fullName evidence="3">histidine kinase</fullName>
        <ecNumber evidence="3">2.7.13.3</ecNumber>
    </recommendedName>
</protein>
<dbReference type="InterPro" id="IPR005467">
    <property type="entry name" value="His_kinase_dom"/>
</dbReference>
<evidence type="ECO:0000259" key="10">
    <source>
        <dbReference type="PROSITE" id="PS50109"/>
    </source>
</evidence>
<comment type="caution">
    <text evidence="12">The sequence shown here is derived from an EMBL/GenBank/DDBJ whole genome shotgun (WGS) entry which is preliminary data.</text>
</comment>
<dbReference type="Proteomes" id="UP000050378">
    <property type="component" value="Unassembled WGS sequence"/>
</dbReference>
<comment type="catalytic activity">
    <reaction evidence="1">
        <text>ATP + protein L-histidine = ADP + protein N-phospho-L-histidine.</text>
        <dbReference type="EC" id="2.7.13.3"/>
    </reaction>
</comment>
<dbReference type="Gene3D" id="1.10.287.130">
    <property type="match status" value="1"/>
</dbReference>
<dbReference type="Pfam" id="PF00072">
    <property type="entry name" value="Response_reg"/>
    <property type="match status" value="1"/>
</dbReference>
<evidence type="ECO:0000256" key="5">
    <source>
        <dbReference type="ARBA" id="ARBA00022692"/>
    </source>
</evidence>
<evidence type="ECO:0000256" key="9">
    <source>
        <dbReference type="SAM" id="Phobius"/>
    </source>
</evidence>
<dbReference type="Gene3D" id="3.30.565.10">
    <property type="entry name" value="Histidine kinase-like ATPase, C-terminal domain"/>
    <property type="match status" value="1"/>
</dbReference>
<feature type="transmembrane region" description="Helical" evidence="9">
    <location>
        <begin position="12"/>
        <end position="36"/>
    </location>
</feature>
<gene>
    <name evidence="12" type="ORF">AOG27_16470</name>
</gene>
<evidence type="ECO:0000256" key="8">
    <source>
        <dbReference type="PROSITE-ProRule" id="PRU00169"/>
    </source>
</evidence>
<dbReference type="InterPro" id="IPR036890">
    <property type="entry name" value="HATPase_C_sf"/>
</dbReference>
<dbReference type="SMART" id="SM00448">
    <property type="entry name" value="REC"/>
    <property type="match status" value="1"/>
</dbReference>
<evidence type="ECO:0000259" key="11">
    <source>
        <dbReference type="PROSITE" id="PS50110"/>
    </source>
</evidence>
<evidence type="ECO:0000256" key="1">
    <source>
        <dbReference type="ARBA" id="ARBA00000085"/>
    </source>
</evidence>
<dbReference type="InterPro" id="IPR001789">
    <property type="entry name" value="Sig_transdc_resp-reg_receiver"/>
</dbReference>
<dbReference type="EMBL" id="LJTC01000012">
    <property type="protein sequence ID" value="KPM82282.1"/>
    <property type="molecule type" value="Genomic_DNA"/>
</dbReference>
<dbReference type="SUPFAM" id="SSF47384">
    <property type="entry name" value="Homodimeric domain of signal transducing histidine kinase"/>
    <property type="match status" value="1"/>
</dbReference>
<dbReference type="AlphaFoldDB" id="A0A0P7DT85"/>
<dbReference type="EC" id="2.7.13.3" evidence="3"/>
<feature type="domain" description="Response regulatory" evidence="11">
    <location>
        <begin position="462"/>
        <end position="577"/>
    </location>
</feature>
<dbReference type="PATRIC" id="fig|570156.3.peg.1223"/>
<keyword evidence="7 9" id="KW-0472">Membrane</keyword>
<dbReference type="SMART" id="SM00388">
    <property type="entry name" value="HisKA"/>
    <property type="match status" value="1"/>
</dbReference>
<dbReference type="PANTHER" id="PTHR43719">
    <property type="entry name" value="TWO-COMPONENT HISTIDINE KINASE"/>
    <property type="match status" value="1"/>
</dbReference>
<dbReference type="InterPro" id="IPR003594">
    <property type="entry name" value="HATPase_dom"/>
</dbReference>
<keyword evidence="5 9" id="KW-0812">Transmembrane</keyword>
<proteinExistence type="predicted"/>
<evidence type="ECO:0000256" key="2">
    <source>
        <dbReference type="ARBA" id="ARBA00004141"/>
    </source>
</evidence>
<dbReference type="GO" id="GO:0000155">
    <property type="term" value="F:phosphorelay sensor kinase activity"/>
    <property type="evidence" value="ECO:0007669"/>
    <property type="project" value="InterPro"/>
</dbReference>
<evidence type="ECO:0000256" key="3">
    <source>
        <dbReference type="ARBA" id="ARBA00012438"/>
    </source>
</evidence>
<reference evidence="12 13" key="1">
    <citation type="submission" date="2015-09" db="EMBL/GenBank/DDBJ databases">
        <title>Draft Genome Sequence of Pseudoalteromonas lipolytica UCD-48B.</title>
        <authorList>
            <person name="Krusor M."/>
            <person name="Coil D.A."/>
            <person name="Lang J.M."/>
            <person name="Eisen J.A."/>
            <person name="Alexiev A."/>
        </authorList>
    </citation>
    <scope>NUCLEOTIDE SEQUENCE [LARGE SCALE GENOMIC DNA]</scope>
    <source>
        <strain evidence="12 13">UCD-48B</strain>
    </source>
</reference>
<dbReference type="Pfam" id="PF02518">
    <property type="entry name" value="HATPase_c"/>
    <property type="match status" value="1"/>
</dbReference>
<name>A0A0P7DT85_9GAMM</name>
<feature type="transmembrane region" description="Helical" evidence="9">
    <location>
        <begin position="185"/>
        <end position="203"/>
    </location>
</feature>
<dbReference type="Pfam" id="PF13675">
    <property type="entry name" value="PilJ"/>
    <property type="match status" value="1"/>
</dbReference>
<keyword evidence="4 8" id="KW-0597">Phosphoprotein</keyword>
<feature type="domain" description="Histidine kinase" evidence="10">
    <location>
        <begin position="237"/>
        <end position="447"/>
    </location>
</feature>
<evidence type="ECO:0000256" key="6">
    <source>
        <dbReference type="ARBA" id="ARBA00022989"/>
    </source>
</evidence>
<dbReference type="InterPro" id="IPR003661">
    <property type="entry name" value="HisK_dim/P_dom"/>
</dbReference>
<dbReference type="CDD" id="cd17546">
    <property type="entry name" value="REC_hyHK_CKI1_RcsC-like"/>
    <property type="match status" value="1"/>
</dbReference>
<evidence type="ECO:0000313" key="12">
    <source>
        <dbReference type="EMBL" id="KPM82282.1"/>
    </source>
</evidence>
<dbReference type="OrthoDB" id="9810730at2"/>
<evidence type="ECO:0000256" key="7">
    <source>
        <dbReference type="ARBA" id="ARBA00023136"/>
    </source>
</evidence>
<dbReference type="SMART" id="SM00387">
    <property type="entry name" value="HATPase_c"/>
    <property type="match status" value="1"/>
</dbReference>
<dbReference type="InterPro" id="IPR011006">
    <property type="entry name" value="CheY-like_superfamily"/>
</dbReference>
<dbReference type="SUPFAM" id="SSF52172">
    <property type="entry name" value="CheY-like"/>
    <property type="match status" value="1"/>
</dbReference>
<sequence length="583" mass="65640">MLNLVIDIRKRYRWGLLAIALLISFSAALIQSLLYIQKGDAEVINIAGKQRMLSQKIALHGNALIYDKSLPVKQQHRKLLQDTVEQFIAGHQFLVARDGPNTFRHLNQELEAHYFAAPNKLDARVKRYVSKAQKLLNSRDDYTDFDGPVFETQQVEVLLNELDVAVELLEQESVKKVTFIATVELIFWLTALLLLLIELFFVFKPMESLIAKTINKYQTQKEYAEQISKNKERFIARASHEFRTPIQGLTASIEALDINEQQLATKKQAVYCVNRLVAMLDELVDLQQLTTGNWQLNPSRGNLKSTLKHAITPFEYVCDEKNILLSIDIPESLNKDVLTDHARLQQVLAELINNAVKFTAEQGRIAITARSQGEQNYIIEVQDNGKGFEKPPTDILSLENDSEQHFQGLKTGLLRVVHIVKALQGNIEFLSAQPQGVKVVLSLELSNAAGDDAEVLLPNKLHCLIVEDNQLNATILGRILGQLNYSFDIAENGLIATDKASDKQYDLIFMDLNMPVMDGFKAIDIIRNEQGQQVPILVVTANTSNDDLQRVYELGANLHVYKPISLDSVQKALSILFTESSQG</sequence>
<dbReference type="InterPro" id="IPR029095">
    <property type="entry name" value="NarX-like_N"/>
</dbReference>
<dbReference type="PROSITE" id="PS50109">
    <property type="entry name" value="HIS_KIN"/>
    <property type="match status" value="1"/>
</dbReference>
<comment type="subcellular location">
    <subcellularLocation>
        <location evidence="2">Membrane</location>
        <topology evidence="2">Multi-pass membrane protein</topology>
    </subcellularLocation>
</comment>
<dbReference type="InterPro" id="IPR050956">
    <property type="entry name" value="2C_system_His_kinase"/>
</dbReference>
<dbReference type="GO" id="GO:0016020">
    <property type="term" value="C:membrane"/>
    <property type="evidence" value="ECO:0007669"/>
    <property type="project" value="UniProtKB-SubCell"/>
</dbReference>
<dbReference type="PROSITE" id="PS50110">
    <property type="entry name" value="RESPONSE_REGULATORY"/>
    <property type="match status" value="1"/>
</dbReference>
<dbReference type="STRING" id="570156.AOG27_16470"/>
<organism evidence="12 13">
    <name type="scientific">Pseudoalteromonas lipolytica</name>
    <dbReference type="NCBI Taxonomy" id="570156"/>
    <lineage>
        <taxon>Bacteria</taxon>
        <taxon>Pseudomonadati</taxon>
        <taxon>Pseudomonadota</taxon>
        <taxon>Gammaproteobacteria</taxon>
        <taxon>Alteromonadales</taxon>
        <taxon>Pseudoalteromonadaceae</taxon>
        <taxon>Pseudoalteromonas</taxon>
    </lineage>
</organism>
<dbReference type="CDD" id="cd00082">
    <property type="entry name" value="HisKA"/>
    <property type="match status" value="1"/>
</dbReference>
<accession>A0A0P7DT85</accession>
<dbReference type="PANTHER" id="PTHR43719:SF28">
    <property type="entry name" value="PEROXIDE STRESS-ACTIVATED HISTIDINE KINASE MAK1-RELATED"/>
    <property type="match status" value="1"/>
</dbReference>
<evidence type="ECO:0000256" key="4">
    <source>
        <dbReference type="ARBA" id="ARBA00022553"/>
    </source>
</evidence>
<evidence type="ECO:0000313" key="13">
    <source>
        <dbReference type="Proteomes" id="UP000050378"/>
    </source>
</evidence>
<dbReference type="InterPro" id="IPR036097">
    <property type="entry name" value="HisK_dim/P_sf"/>
</dbReference>
<feature type="modified residue" description="4-aspartylphosphate" evidence="8">
    <location>
        <position position="511"/>
    </location>
</feature>
<dbReference type="SUPFAM" id="SSF55874">
    <property type="entry name" value="ATPase domain of HSP90 chaperone/DNA topoisomerase II/histidine kinase"/>
    <property type="match status" value="1"/>
</dbReference>
<dbReference type="Pfam" id="PF00512">
    <property type="entry name" value="HisKA"/>
    <property type="match status" value="1"/>
</dbReference>
<dbReference type="Gene3D" id="3.40.50.2300">
    <property type="match status" value="1"/>
</dbReference>
<keyword evidence="6 9" id="KW-1133">Transmembrane helix</keyword>